<evidence type="ECO:0000259" key="3">
    <source>
        <dbReference type="Pfam" id="PF15037"/>
    </source>
</evidence>
<dbReference type="Ensembl" id="ENSPLOT00000007084.1">
    <property type="protein sequence ID" value="ENSPLOP00000006410.1"/>
    <property type="gene ID" value="ENSPLOG00000004678.1"/>
</dbReference>
<feature type="signal peptide" evidence="2">
    <location>
        <begin position="1"/>
        <end position="22"/>
    </location>
</feature>
<dbReference type="PANTHER" id="PTHR15583:SF5">
    <property type="entry name" value="INTERLEUKIN-17 RECEPTOR E"/>
    <property type="match status" value="1"/>
</dbReference>
<evidence type="ECO:0000313" key="4">
    <source>
        <dbReference type="Ensembl" id="ENSPLOP00000006410.1"/>
    </source>
</evidence>
<dbReference type="Pfam" id="PF15037">
    <property type="entry name" value="IL17_R_N"/>
    <property type="match status" value="1"/>
</dbReference>
<reference evidence="4" key="1">
    <citation type="journal article" date="2019" name="bioRxiv">
        <title>Long live the king: chromosome-level assembly of the lion (Panthera leo) using linked-read, Hi-C, and long read data.</title>
        <authorList>
            <person name="Armstrong E.E."/>
            <person name="Taylor R.W."/>
            <person name="Miller D.E."/>
            <person name="Kaelin C."/>
            <person name="Barsh G."/>
            <person name="Hadly E.A."/>
            <person name="Petrov D."/>
        </authorList>
    </citation>
    <scope>NUCLEOTIDE SEQUENCE [LARGE SCALE GENOMIC DNA]</scope>
</reference>
<accession>A0A8C8WQ87</accession>
<dbReference type="PROSITE" id="PS51257">
    <property type="entry name" value="PROKAR_LIPOPROTEIN"/>
    <property type="match status" value="1"/>
</dbReference>
<keyword evidence="1 2" id="KW-0732">Signal</keyword>
<protein>
    <recommendedName>
        <fullName evidence="3">Interleukin-17 receptor C/E N-terminal domain-containing protein</fullName>
    </recommendedName>
</protein>
<feature type="domain" description="Interleukin-17 receptor C/E N-terminal" evidence="3">
    <location>
        <begin position="82"/>
        <end position="130"/>
    </location>
</feature>
<dbReference type="PANTHER" id="PTHR15583">
    <property type="entry name" value="INTERLEUKIN-17 RECEPTOR"/>
    <property type="match status" value="1"/>
</dbReference>
<reference evidence="4" key="2">
    <citation type="submission" date="2025-08" db="UniProtKB">
        <authorList>
            <consortium name="Ensembl"/>
        </authorList>
    </citation>
    <scope>IDENTIFICATION</scope>
</reference>
<feature type="chain" id="PRO_5034102455" description="Interleukin-17 receptor C/E N-terminal domain-containing protein" evidence="2">
    <location>
        <begin position="23"/>
        <end position="165"/>
    </location>
</feature>
<reference evidence="4" key="3">
    <citation type="submission" date="2025-09" db="UniProtKB">
        <authorList>
            <consortium name="Ensembl"/>
        </authorList>
    </citation>
    <scope>IDENTIFICATION</scope>
</reference>
<proteinExistence type="predicted"/>
<dbReference type="Proteomes" id="UP000694399">
    <property type="component" value="Chromosome A3"/>
</dbReference>
<dbReference type="GeneTree" id="ENSGT00940000161421"/>
<name>A0A8C8WQ87_PANLE</name>
<evidence type="ECO:0000256" key="1">
    <source>
        <dbReference type="ARBA" id="ARBA00022729"/>
    </source>
</evidence>
<evidence type="ECO:0000313" key="5">
    <source>
        <dbReference type="Proteomes" id="UP000694399"/>
    </source>
</evidence>
<dbReference type="GO" id="GO:0030368">
    <property type="term" value="F:interleukin-17 receptor activity"/>
    <property type="evidence" value="ECO:0007669"/>
    <property type="project" value="InterPro"/>
</dbReference>
<sequence>MGSPRLAALLLPLLLLIGLSASSGIGCPYLLHWSTHCLLASHMVRYPHCPVGTAACHRLVKVPTLRPVLSCLPSPCFSFSPGPEFSFELLPEARAIRVTIPPGPEVSVRLCHQWALECEELSSPFEAQKIVSGGHAVDLPYEFFLPCLCIEVSRGECMGCPWLQS</sequence>
<evidence type="ECO:0000256" key="2">
    <source>
        <dbReference type="SAM" id="SignalP"/>
    </source>
</evidence>
<organism evidence="4 5">
    <name type="scientific">Panthera leo</name>
    <name type="common">Lion</name>
    <dbReference type="NCBI Taxonomy" id="9689"/>
    <lineage>
        <taxon>Eukaryota</taxon>
        <taxon>Metazoa</taxon>
        <taxon>Chordata</taxon>
        <taxon>Craniata</taxon>
        <taxon>Vertebrata</taxon>
        <taxon>Euteleostomi</taxon>
        <taxon>Mammalia</taxon>
        <taxon>Eutheria</taxon>
        <taxon>Laurasiatheria</taxon>
        <taxon>Carnivora</taxon>
        <taxon>Feliformia</taxon>
        <taxon>Felidae</taxon>
        <taxon>Pantherinae</taxon>
        <taxon>Panthera</taxon>
    </lineage>
</organism>
<dbReference type="AlphaFoldDB" id="A0A8C8WQ87"/>
<keyword evidence="5" id="KW-1185">Reference proteome</keyword>
<dbReference type="InterPro" id="IPR039465">
    <property type="entry name" value="IL-17_rcpt-like"/>
</dbReference>
<dbReference type="InterPro" id="IPR027841">
    <property type="entry name" value="IL-17_rcpt_C/E_N"/>
</dbReference>